<name>B8GFB0_METPE</name>
<accession>B8GFB0</accession>
<dbReference type="STRING" id="521011.Mpal_0587"/>
<protein>
    <submittedName>
        <fullName evidence="7">Polysaccharide biosynthesis protein</fullName>
    </submittedName>
</protein>
<dbReference type="HOGENOM" id="CLU_037830_1_0_2"/>
<dbReference type="InterPro" id="IPR050833">
    <property type="entry name" value="Poly_Biosynth_Transport"/>
</dbReference>
<dbReference type="Pfam" id="PF13440">
    <property type="entry name" value="Polysacc_synt_3"/>
    <property type="match status" value="1"/>
</dbReference>
<sequence length="495" mass="53954">MSGAESEEEKNARIDGEKSFSTDVLKLVTGTTLAQVIVVLASPVLTRMYTPEAFGLLAVFTAITKILSVVACLRYEFSIMLPEREEDAANLLGLCLLVVTVISVLTVPLIWIGEGPFLELLNAESLAGYLWLIPPFIFMTGVFLALNYWNSRSRHYGRLSMARMVSSLAITGAQVGAGGVGMATSGSLIGANVFGTTVATLILGWQIARDDLALLRREISWSGMKAGMIRYKKFPLFESWSGLLNVASWQLPSFLLAAYFSTTVVGYYSLGFRLIQMPMDLIGGAIQQVFFQRASDAQKHGSLSVLTESVFGVLLKIGLFPMLLLSMMGEELFVLVFGSAWGEAGFYTQLLSVWALIWFITSPLSTIYMVQEKQGFGLKVNIANFVTRLLALVVGGMLGSARLAIFLFAVSGIAVYGYLCLQLLSFSGVPLRRTFRIVLSNVALFVPAGVLIMILKCWGISPLIQMVVAGACALVYYLYTLKTDPQIKELLAGFA</sequence>
<feature type="transmembrane region" description="Helical" evidence="6">
    <location>
        <begin position="54"/>
        <end position="77"/>
    </location>
</feature>
<evidence type="ECO:0000256" key="3">
    <source>
        <dbReference type="ARBA" id="ARBA00022692"/>
    </source>
</evidence>
<feature type="transmembrane region" description="Helical" evidence="6">
    <location>
        <begin position="460"/>
        <end position="479"/>
    </location>
</feature>
<reference evidence="7 8" key="1">
    <citation type="journal article" date="2015" name="Genome Announc.">
        <title>Complete Genome Sequence of Methanosphaerula palustris E1-9CT, a Hydrogenotrophic Methanogen Isolated from a Minerotrophic Fen Peatland.</title>
        <authorList>
            <person name="Cadillo-Quiroz H."/>
            <person name="Browne P."/>
            <person name="Kyrpides N."/>
            <person name="Woyke T."/>
            <person name="Goodwin L."/>
            <person name="Detter C."/>
            <person name="Yavitt J.B."/>
            <person name="Zinder S.H."/>
        </authorList>
    </citation>
    <scope>NUCLEOTIDE SEQUENCE [LARGE SCALE GENOMIC DNA]</scope>
    <source>
        <strain evidence="8">ATCC BAA-1556 / DSM 19958 / E1-9c</strain>
    </source>
</reference>
<dbReference type="RefSeq" id="WP_012617277.1">
    <property type="nucleotide sequence ID" value="NC_011832.1"/>
</dbReference>
<evidence type="ECO:0000256" key="1">
    <source>
        <dbReference type="ARBA" id="ARBA00004651"/>
    </source>
</evidence>
<dbReference type="KEGG" id="mpl:Mpal_0587"/>
<keyword evidence="5 6" id="KW-0472">Membrane</keyword>
<feature type="transmembrane region" description="Helical" evidence="6">
    <location>
        <begin position="189"/>
        <end position="208"/>
    </location>
</feature>
<feature type="transmembrane region" description="Helical" evidence="6">
    <location>
        <begin position="437"/>
        <end position="454"/>
    </location>
</feature>
<feature type="transmembrane region" description="Helical" evidence="6">
    <location>
        <begin position="240"/>
        <end position="260"/>
    </location>
</feature>
<gene>
    <name evidence="7" type="ordered locus">Mpal_0587</name>
</gene>
<dbReference type="PANTHER" id="PTHR30250:SF28">
    <property type="entry name" value="POLYSACCHARIDE BIOSYNTHESIS PROTEIN"/>
    <property type="match status" value="1"/>
</dbReference>
<dbReference type="PANTHER" id="PTHR30250">
    <property type="entry name" value="PST FAMILY PREDICTED COLANIC ACID TRANSPORTER"/>
    <property type="match status" value="1"/>
</dbReference>
<dbReference type="EMBL" id="CP001338">
    <property type="protein sequence ID" value="ACL15958.1"/>
    <property type="molecule type" value="Genomic_DNA"/>
</dbReference>
<keyword evidence="3 6" id="KW-0812">Transmembrane</keyword>
<feature type="transmembrane region" description="Helical" evidence="6">
    <location>
        <begin position="303"/>
        <end position="326"/>
    </location>
</feature>
<evidence type="ECO:0000313" key="8">
    <source>
        <dbReference type="Proteomes" id="UP000002457"/>
    </source>
</evidence>
<dbReference type="Proteomes" id="UP000002457">
    <property type="component" value="Chromosome"/>
</dbReference>
<evidence type="ECO:0000256" key="5">
    <source>
        <dbReference type="ARBA" id="ARBA00023136"/>
    </source>
</evidence>
<dbReference type="GeneID" id="7270171"/>
<dbReference type="eggNOG" id="arCOG02212">
    <property type="taxonomic scope" value="Archaea"/>
</dbReference>
<feature type="transmembrane region" description="Helical" evidence="6">
    <location>
        <begin position="405"/>
        <end position="425"/>
    </location>
</feature>
<evidence type="ECO:0000256" key="6">
    <source>
        <dbReference type="SAM" id="Phobius"/>
    </source>
</evidence>
<keyword evidence="8" id="KW-1185">Reference proteome</keyword>
<evidence type="ECO:0000313" key="7">
    <source>
        <dbReference type="EMBL" id="ACL15958.1"/>
    </source>
</evidence>
<evidence type="ECO:0000256" key="4">
    <source>
        <dbReference type="ARBA" id="ARBA00022989"/>
    </source>
</evidence>
<keyword evidence="4 6" id="KW-1133">Transmembrane helix</keyword>
<dbReference type="GO" id="GO:0005886">
    <property type="term" value="C:plasma membrane"/>
    <property type="evidence" value="ECO:0007669"/>
    <property type="project" value="UniProtKB-SubCell"/>
</dbReference>
<dbReference type="OrthoDB" id="118009at2157"/>
<keyword evidence="2" id="KW-1003">Cell membrane</keyword>
<feature type="transmembrane region" description="Helical" evidence="6">
    <location>
        <begin position="346"/>
        <end position="370"/>
    </location>
</feature>
<organism evidence="7 8">
    <name type="scientific">Methanosphaerula palustris (strain ATCC BAA-1556 / DSM 19958 / E1-9c)</name>
    <dbReference type="NCBI Taxonomy" id="521011"/>
    <lineage>
        <taxon>Archaea</taxon>
        <taxon>Methanobacteriati</taxon>
        <taxon>Methanobacteriota</taxon>
        <taxon>Stenosarchaea group</taxon>
        <taxon>Methanomicrobia</taxon>
        <taxon>Methanomicrobiales</taxon>
        <taxon>Methanoregulaceae</taxon>
        <taxon>Methanosphaerula</taxon>
    </lineage>
</organism>
<feature type="transmembrane region" description="Helical" evidence="6">
    <location>
        <begin position="131"/>
        <end position="149"/>
    </location>
</feature>
<dbReference type="AlphaFoldDB" id="B8GFB0"/>
<feature type="transmembrane region" description="Helical" evidence="6">
    <location>
        <begin position="24"/>
        <end position="42"/>
    </location>
</feature>
<feature type="transmembrane region" description="Helical" evidence="6">
    <location>
        <begin position="382"/>
        <end position="399"/>
    </location>
</feature>
<comment type="subcellular location">
    <subcellularLocation>
        <location evidence="1">Cell membrane</location>
        <topology evidence="1">Multi-pass membrane protein</topology>
    </subcellularLocation>
</comment>
<feature type="transmembrane region" description="Helical" evidence="6">
    <location>
        <begin position="89"/>
        <end position="111"/>
    </location>
</feature>
<proteinExistence type="predicted"/>
<evidence type="ECO:0000256" key="2">
    <source>
        <dbReference type="ARBA" id="ARBA00022475"/>
    </source>
</evidence>